<dbReference type="PANTHER" id="PTHR35936:SF19">
    <property type="entry name" value="AMINO-ACID-BINDING PROTEIN YXEM-RELATED"/>
    <property type="match status" value="1"/>
</dbReference>
<evidence type="ECO:0000259" key="3">
    <source>
        <dbReference type="SMART" id="SM00079"/>
    </source>
</evidence>
<feature type="domain" description="Ionotropic glutamate receptor C-terminal" evidence="3">
    <location>
        <begin position="49"/>
        <end position="275"/>
    </location>
</feature>
<dbReference type="EMBL" id="MRCE01000036">
    <property type="protein sequence ID" value="OKH32745.1"/>
    <property type="molecule type" value="Genomic_DNA"/>
</dbReference>
<sequence length="297" mass="33316">MSIRRRFILQAGTSFLLTASIQGCIQNSASTSTLKISNTLLKQIKKRGYLLVATEEDYPPFEFLLNGKPTGFDNVLLTRLRQEVPFEIRQEIVPWQKILPGILAEKYDVALTAAGITDERAKLVSFTTPIAESTIAYLKRKDDTSIQKIQSLSGKTLGVKQGGISLAAIPDLVAELKKQGGTLGAVKQYRSYAEAYQDLIDKTIDVVLNNIVSLSVLVDEKPAIFELGKRVSRKSYAAWAVKRGNQELLDVLNQFLLRQREQGELEKLQEYWFKMTFDNLPQQPLLPGDRPIQNLNS</sequence>
<dbReference type="InterPro" id="IPR001638">
    <property type="entry name" value="Solute-binding_3/MltF_N"/>
</dbReference>
<dbReference type="PROSITE" id="PS51257">
    <property type="entry name" value="PROKAR_LIPOPROTEIN"/>
    <property type="match status" value="1"/>
</dbReference>
<accession>A0A1U7I8M1</accession>
<dbReference type="Proteomes" id="UP000185860">
    <property type="component" value="Unassembled WGS sequence"/>
</dbReference>
<dbReference type="RefSeq" id="WP_073596274.1">
    <property type="nucleotide sequence ID" value="NZ_MRCE01000036.1"/>
</dbReference>
<dbReference type="SMART" id="SM00079">
    <property type="entry name" value="PBPe"/>
    <property type="match status" value="1"/>
</dbReference>
<protein>
    <submittedName>
        <fullName evidence="4">Amino acid ABC transporter substrate-binding protein</fullName>
    </submittedName>
</protein>
<name>A0A1U7I8M1_9CYAN</name>
<organism evidence="4 5">
    <name type="scientific">[Phormidium ambiguum] IAM M-71</name>
    <dbReference type="NCBI Taxonomy" id="454136"/>
    <lineage>
        <taxon>Bacteria</taxon>
        <taxon>Bacillati</taxon>
        <taxon>Cyanobacteriota</taxon>
        <taxon>Cyanophyceae</taxon>
        <taxon>Oscillatoriophycideae</taxon>
        <taxon>Aerosakkonematales</taxon>
        <taxon>Aerosakkonemataceae</taxon>
        <taxon>Floridanema</taxon>
    </lineage>
</organism>
<evidence type="ECO:0000313" key="5">
    <source>
        <dbReference type="Proteomes" id="UP000185860"/>
    </source>
</evidence>
<dbReference type="GO" id="GO:0015276">
    <property type="term" value="F:ligand-gated monoatomic ion channel activity"/>
    <property type="evidence" value="ECO:0007669"/>
    <property type="project" value="InterPro"/>
</dbReference>
<dbReference type="AlphaFoldDB" id="A0A1U7I8M1"/>
<dbReference type="OrthoDB" id="9774451at2"/>
<gene>
    <name evidence="4" type="ORF">NIES2119_25305</name>
</gene>
<evidence type="ECO:0000256" key="1">
    <source>
        <dbReference type="ARBA" id="ARBA00022729"/>
    </source>
</evidence>
<dbReference type="Pfam" id="PF00497">
    <property type="entry name" value="SBP_bac_3"/>
    <property type="match status" value="1"/>
</dbReference>
<dbReference type="SUPFAM" id="SSF53850">
    <property type="entry name" value="Periplasmic binding protein-like II"/>
    <property type="match status" value="1"/>
</dbReference>
<proteinExistence type="predicted"/>
<dbReference type="PANTHER" id="PTHR35936">
    <property type="entry name" value="MEMBRANE-BOUND LYTIC MUREIN TRANSGLYCOSYLASE F"/>
    <property type="match status" value="1"/>
</dbReference>
<keyword evidence="1" id="KW-0732">Signal</keyword>
<dbReference type="STRING" id="454136.NIES2119_25305"/>
<dbReference type="Gene3D" id="3.40.190.10">
    <property type="entry name" value="Periplasmic binding protein-like II"/>
    <property type="match status" value="2"/>
</dbReference>
<feature type="domain" description="Solute-binding protein family 3/N-terminal" evidence="2">
    <location>
        <begin position="49"/>
        <end position="276"/>
    </location>
</feature>
<evidence type="ECO:0000259" key="2">
    <source>
        <dbReference type="SMART" id="SM00062"/>
    </source>
</evidence>
<dbReference type="InterPro" id="IPR001320">
    <property type="entry name" value="Iontro_rcpt_C"/>
</dbReference>
<dbReference type="GO" id="GO:0016020">
    <property type="term" value="C:membrane"/>
    <property type="evidence" value="ECO:0007669"/>
    <property type="project" value="InterPro"/>
</dbReference>
<evidence type="ECO:0000313" key="4">
    <source>
        <dbReference type="EMBL" id="OKH32745.1"/>
    </source>
</evidence>
<dbReference type="SMART" id="SM00062">
    <property type="entry name" value="PBPb"/>
    <property type="match status" value="1"/>
</dbReference>
<reference evidence="4 5" key="1">
    <citation type="submission" date="2016-11" db="EMBL/GenBank/DDBJ databases">
        <title>Draft Genome Sequences of Nine Cyanobacterial Strains from Diverse Habitats.</title>
        <authorList>
            <person name="Zhu T."/>
            <person name="Hou S."/>
            <person name="Lu X."/>
            <person name="Hess W.R."/>
        </authorList>
    </citation>
    <scope>NUCLEOTIDE SEQUENCE [LARGE SCALE GENOMIC DNA]</scope>
    <source>
        <strain evidence="4 5">IAM M-71</strain>
    </source>
</reference>
<comment type="caution">
    <text evidence="4">The sequence shown here is derived from an EMBL/GenBank/DDBJ whole genome shotgun (WGS) entry which is preliminary data.</text>
</comment>